<dbReference type="Proteomes" id="UP000735302">
    <property type="component" value="Unassembled WGS sequence"/>
</dbReference>
<dbReference type="EMBL" id="BLXT01001319">
    <property type="protein sequence ID" value="GFN84398.1"/>
    <property type="molecule type" value="Genomic_DNA"/>
</dbReference>
<dbReference type="AlphaFoldDB" id="A0AAV3YQU1"/>
<organism evidence="2 3">
    <name type="scientific">Plakobranchus ocellatus</name>
    <dbReference type="NCBI Taxonomy" id="259542"/>
    <lineage>
        <taxon>Eukaryota</taxon>
        <taxon>Metazoa</taxon>
        <taxon>Spiralia</taxon>
        <taxon>Lophotrochozoa</taxon>
        <taxon>Mollusca</taxon>
        <taxon>Gastropoda</taxon>
        <taxon>Heterobranchia</taxon>
        <taxon>Euthyneura</taxon>
        <taxon>Panpulmonata</taxon>
        <taxon>Sacoglossa</taxon>
        <taxon>Placobranchoidea</taxon>
        <taxon>Plakobranchidae</taxon>
        <taxon>Plakobranchus</taxon>
    </lineage>
</organism>
<gene>
    <name evidence="2" type="ORF">PoB_001090400</name>
</gene>
<keyword evidence="1" id="KW-0732">Signal</keyword>
<sequence>MPSSISFFSLSPALMWWILVHQARPGACTDVFILSSNLHSMLAPMKSEINCSKHNDAISLANVPLSLPFRGNGGTVDSDSALRSVGTLLSRVRAPPSASWPEGGP</sequence>
<evidence type="ECO:0008006" key="4">
    <source>
        <dbReference type="Google" id="ProtNLM"/>
    </source>
</evidence>
<protein>
    <recommendedName>
        <fullName evidence="4">Secreted protein</fullName>
    </recommendedName>
</protein>
<proteinExistence type="predicted"/>
<reference evidence="2 3" key="1">
    <citation type="journal article" date="2021" name="Elife">
        <title>Chloroplast acquisition without the gene transfer in kleptoplastic sea slugs, Plakobranchus ocellatus.</title>
        <authorList>
            <person name="Maeda T."/>
            <person name="Takahashi S."/>
            <person name="Yoshida T."/>
            <person name="Shimamura S."/>
            <person name="Takaki Y."/>
            <person name="Nagai Y."/>
            <person name="Toyoda A."/>
            <person name="Suzuki Y."/>
            <person name="Arimoto A."/>
            <person name="Ishii H."/>
            <person name="Satoh N."/>
            <person name="Nishiyama T."/>
            <person name="Hasebe M."/>
            <person name="Maruyama T."/>
            <person name="Minagawa J."/>
            <person name="Obokata J."/>
            <person name="Shigenobu S."/>
        </authorList>
    </citation>
    <scope>NUCLEOTIDE SEQUENCE [LARGE SCALE GENOMIC DNA]</scope>
</reference>
<accession>A0AAV3YQU1</accession>
<keyword evidence="3" id="KW-1185">Reference proteome</keyword>
<evidence type="ECO:0000313" key="2">
    <source>
        <dbReference type="EMBL" id="GFN84398.1"/>
    </source>
</evidence>
<feature type="signal peptide" evidence="1">
    <location>
        <begin position="1"/>
        <end position="28"/>
    </location>
</feature>
<name>A0AAV3YQU1_9GAST</name>
<comment type="caution">
    <text evidence="2">The sequence shown here is derived from an EMBL/GenBank/DDBJ whole genome shotgun (WGS) entry which is preliminary data.</text>
</comment>
<evidence type="ECO:0000256" key="1">
    <source>
        <dbReference type="SAM" id="SignalP"/>
    </source>
</evidence>
<feature type="chain" id="PRO_5043394093" description="Secreted protein" evidence="1">
    <location>
        <begin position="29"/>
        <end position="105"/>
    </location>
</feature>
<evidence type="ECO:0000313" key="3">
    <source>
        <dbReference type="Proteomes" id="UP000735302"/>
    </source>
</evidence>